<name>A0A1W2C7X0_9FLAO</name>
<gene>
    <name evidence="1" type="ORF">SAMN06296427_10947</name>
</gene>
<dbReference type="OrthoDB" id="1342667at2"/>
<evidence type="ECO:0000313" key="2">
    <source>
        <dbReference type="Proteomes" id="UP000192393"/>
    </source>
</evidence>
<protein>
    <submittedName>
        <fullName evidence="1">Uncharacterized protein</fullName>
    </submittedName>
</protein>
<dbReference type="AlphaFoldDB" id="A0A1W2C7X0"/>
<dbReference type="RefSeq" id="WP_084018070.1">
    <property type="nucleotide sequence ID" value="NZ_FWXS01000009.1"/>
</dbReference>
<proteinExistence type="predicted"/>
<dbReference type="EMBL" id="FWXS01000009">
    <property type="protein sequence ID" value="SMC81253.1"/>
    <property type="molecule type" value="Genomic_DNA"/>
</dbReference>
<dbReference type="Proteomes" id="UP000192393">
    <property type="component" value="Unassembled WGS sequence"/>
</dbReference>
<reference evidence="1 2" key="1">
    <citation type="submission" date="2017-04" db="EMBL/GenBank/DDBJ databases">
        <authorList>
            <person name="Afonso C.L."/>
            <person name="Miller P.J."/>
            <person name="Scott M.A."/>
            <person name="Spackman E."/>
            <person name="Goraichik I."/>
            <person name="Dimitrov K.M."/>
            <person name="Suarez D.L."/>
            <person name="Swayne D.E."/>
        </authorList>
    </citation>
    <scope>NUCLEOTIDE SEQUENCE [LARGE SCALE GENOMIC DNA]</scope>
    <source>
        <strain evidence="1 2">CGMCC 1.12708</strain>
    </source>
</reference>
<keyword evidence="2" id="KW-1185">Reference proteome</keyword>
<sequence>MIEELKFLGYYVDSFRRNQIDQSLSKIESLDKTVIVFDLIGNFQLNLYYKEHHDTIVKEFNEAGYNFTFLPGTDFPDNTEDLISYFIPHLNEKIHFSSHQLFHLIMAKEKDNFKYFSSCAKDNKLLLEYLGYKGNIKSGFIICYDSLIHVIQYTNEDIINRVESPKQFIIDYGTKSKLINDENLFNSRRRVNPEFARAIDESLDEETLNKINSINKEIDALKASGKWLYILPLLKKTLEDLSDEVDLNLIGGVKFDDDYKIYIPYFNNLEIKLNSLSKAVYALFYNHPEGIRISELWKHEKELMSFYLNISNQNDLDRMNQSVRDITELGNKTIFTHISRIKSAFYNAMEESYAKNYIIDGAVFGSDLKYIPLIYNNSSNDEIDPDDVYEPPFI</sequence>
<evidence type="ECO:0000313" key="1">
    <source>
        <dbReference type="EMBL" id="SMC81253.1"/>
    </source>
</evidence>
<accession>A0A1W2C7X0</accession>
<organism evidence="1 2">
    <name type="scientific">Moheibacter sediminis</name>
    <dbReference type="NCBI Taxonomy" id="1434700"/>
    <lineage>
        <taxon>Bacteria</taxon>
        <taxon>Pseudomonadati</taxon>
        <taxon>Bacteroidota</taxon>
        <taxon>Flavobacteriia</taxon>
        <taxon>Flavobacteriales</taxon>
        <taxon>Weeksellaceae</taxon>
        <taxon>Moheibacter</taxon>
    </lineage>
</organism>